<reference evidence="1 2" key="1">
    <citation type="submission" date="2016-10" db="EMBL/GenBank/DDBJ databases">
        <authorList>
            <person name="Varghese N."/>
            <person name="Submissions S."/>
        </authorList>
    </citation>
    <scope>NUCLEOTIDE SEQUENCE [LARGE SCALE GENOMIC DNA]</scope>
    <source>
        <strain evidence="1 2">DSM 18839</strain>
    </source>
</reference>
<comment type="caution">
    <text evidence="1">The sequence shown here is derived from an EMBL/GenBank/DDBJ whole genome shotgun (WGS) entry which is preliminary data.</text>
</comment>
<protein>
    <recommendedName>
        <fullName evidence="3">DUF2061 domain-containing protein</fullName>
    </recommendedName>
</protein>
<dbReference type="EMBL" id="FNBW01000012">
    <property type="protein sequence ID" value="SDG21552.1"/>
    <property type="molecule type" value="Genomic_DNA"/>
</dbReference>
<evidence type="ECO:0000313" key="1">
    <source>
        <dbReference type="EMBL" id="SDG21552.1"/>
    </source>
</evidence>
<dbReference type="RefSeq" id="WP_093152648.1">
    <property type="nucleotide sequence ID" value="NZ_FNBW01000012.1"/>
</dbReference>
<name>A0A8G2BKE6_9PROT</name>
<accession>A0A8G2BKE6</accession>
<dbReference type="AlphaFoldDB" id="A0A8G2BKE6"/>
<dbReference type="OrthoDB" id="7301450at2"/>
<dbReference type="Proteomes" id="UP000198615">
    <property type="component" value="Unassembled WGS sequence"/>
</dbReference>
<organism evidence="1 2">
    <name type="scientific">Thalassobaculum litoreum DSM 18839</name>
    <dbReference type="NCBI Taxonomy" id="1123362"/>
    <lineage>
        <taxon>Bacteria</taxon>
        <taxon>Pseudomonadati</taxon>
        <taxon>Pseudomonadota</taxon>
        <taxon>Alphaproteobacteria</taxon>
        <taxon>Rhodospirillales</taxon>
        <taxon>Thalassobaculaceae</taxon>
        <taxon>Thalassobaculum</taxon>
    </lineage>
</organism>
<keyword evidence="2" id="KW-1185">Reference proteome</keyword>
<gene>
    <name evidence="1" type="ORF">SAMN05660686_03703</name>
</gene>
<proteinExistence type="predicted"/>
<sequence length="176" mass="18938">MLAAILALAAGIWLSSISEGIAQDRAVIDAGRSEVWERNLYKTFTYEVMANGFDIVLYSTLLGGTAAAAPAFILTNAALSTAAYYTHETVWDLGFGNPQPFGGWTLPIRTASYRVVSSAKNYGLGLLFTADPVTAAGFTAVSAVADLSFYLINDLAWNLYWPLEAAPQPRTIEIAF</sequence>
<evidence type="ECO:0008006" key="3">
    <source>
        <dbReference type="Google" id="ProtNLM"/>
    </source>
</evidence>
<evidence type="ECO:0000313" key="2">
    <source>
        <dbReference type="Proteomes" id="UP000198615"/>
    </source>
</evidence>